<accession>A0A0J1KQI2</accession>
<proteinExistence type="predicted"/>
<protein>
    <submittedName>
        <fullName evidence="1">Uncharacterized protein</fullName>
    </submittedName>
</protein>
<dbReference type="RefSeq" id="WP_047956557.1">
    <property type="nucleotide sequence ID" value="NZ_LDPG01000005.1"/>
</dbReference>
<evidence type="ECO:0000313" key="1">
    <source>
        <dbReference type="EMBL" id="KLV18965.1"/>
    </source>
</evidence>
<comment type="caution">
    <text evidence="1">The sequence shown here is derived from an EMBL/GenBank/DDBJ whole genome shotgun (WGS) entry which is preliminary data.</text>
</comment>
<evidence type="ECO:0000313" key="2">
    <source>
        <dbReference type="Proteomes" id="UP000035904"/>
    </source>
</evidence>
<reference evidence="1 2" key="1">
    <citation type="submission" date="2015-05" db="EMBL/GenBank/DDBJ databases">
        <title>Whole genome sequence and identification of bacterial endophytes from Costus igneus.</title>
        <authorList>
            <person name="Lee Y.P."/>
            <person name="Gan H.M."/>
            <person name="Eng W."/>
            <person name="Wheatley M.S."/>
            <person name="Caraballo A."/>
            <person name="Polter S."/>
            <person name="Savka M.A."/>
            <person name="Hudson A.O."/>
        </authorList>
    </citation>
    <scope>NUCLEOTIDE SEQUENCE [LARGE SCALE GENOMIC DNA]</scope>
    <source>
        <strain evidence="1 2">RIT375</strain>
    </source>
</reference>
<dbReference type="EMBL" id="LDPG01000005">
    <property type="protein sequence ID" value="KLV18965.1"/>
    <property type="molecule type" value="Genomic_DNA"/>
</dbReference>
<dbReference type="Proteomes" id="UP000035904">
    <property type="component" value="Unassembled WGS sequence"/>
</dbReference>
<dbReference type="AlphaFoldDB" id="A0A0J1KQI2"/>
<name>A0A0J1KQI2_BACAN</name>
<sequence>MAKEWTLQNAVKKFKPEKMKSLNKNNGNLNKREYESLIKEIECYYEEVRDKDIGKNRIIITDKKRKVKAKKEDRRQFNKGVAPPHSKHLALMVMRKMNDIDNKARTRNGWATYFGLISSAEKDIMNGVFSEKALKPYKQSMIGLGIIEDGEEKIFQDLAYTLTKVAKGQIQTVLNQAEKLKLISRIYSWKGKVKGSDKPIEIDESLAMEIKFIEEHLLKKHEISKTHSLMFKNCPKTKAFKAEWLEYIENVEDAEGDAMHLQYIYEVFRIEVSNKYAFDEYIKAHYPSEIDSFDLHENERVYHSKLLDYVVDNAQKKYHNYLKKKHDKKFQLEEDVKELLIALGTSEEEISASNEQCMEEEAYFKGKEKSPYIALLESDKYVECIRNLHLQLHGMSVTESGEIKAVQKMIGEYERKELEQLGLSLSAKAEHEKSVKNGIRNYEPCVNTEQHIELTKKVQNNQNQAFREVELENLAQQGNNIKAQPNIEPSKYYVEKEFYEYEKEFLEIGYCTEITDYEYLDVMQTIRDEIRVYEEKYGDDGMKHMTLDAVLGHGTRKVTAKEIIAEYKHQKQREHKDWEKQFEGGQPVKWERTTNNPLEVFHRIRYAQV</sequence>
<organism evidence="1 2">
    <name type="scientific">Bacillus anthracis</name>
    <name type="common">anthrax bacterium</name>
    <dbReference type="NCBI Taxonomy" id="1392"/>
    <lineage>
        <taxon>Bacteria</taxon>
        <taxon>Bacillati</taxon>
        <taxon>Bacillota</taxon>
        <taxon>Bacilli</taxon>
        <taxon>Bacillales</taxon>
        <taxon>Bacillaceae</taxon>
        <taxon>Bacillus</taxon>
        <taxon>Bacillus cereus group</taxon>
    </lineage>
</organism>
<gene>
    <name evidence="1" type="ORF">ABW01_10270</name>
</gene>
<dbReference type="PATRIC" id="fig|1392.242.peg.5053"/>